<dbReference type="GO" id="GO:0003735">
    <property type="term" value="F:structural constituent of ribosome"/>
    <property type="evidence" value="ECO:0007669"/>
    <property type="project" value="InterPro"/>
</dbReference>
<comment type="caution">
    <text evidence="4">The sequence shown here is derived from an EMBL/GenBank/DDBJ whole genome shotgun (WGS) entry which is preliminary data.</text>
</comment>
<dbReference type="SUPFAM" id="SSF54995">
    <property type="entry name" value="Ribosomal protein S6"/>
    <property type="match status" value="1"/>
</dbReference>
<accession>A0A6S7I7S6</accession>
<protein>
    <recommendedName>
        <fullName evidence="2">Small ribosomal subunit protein bS6m</fullName>
    </recommendedName>
    <alternativeName>
        <fullName evidence="3">28S ribosomal protein S6, mitochondrial</fullName>
    </alternativeName>
</protein>
<proteinExistence type="inferred from homology"/>
<evidence type="ECO:0000313" key="4">
    <source>
        <dbReference type="EMBL" id="CAB4013766.1"/>
    </source>
</evidence>
<dbReference type="PANTHER" id="PTHR21011">
    <property type="entry name" value="MITOCHONDRIAL 28S RIBOSOMAL PROTEIN S6"/>
    <property type="match status" value="1"/>
</dbReference>
<dbReference type="NCBIfam" id="TIGR00166">
    <property type="entry name" value="S6"/>
    <property type="match status" value="1"/>
</dbReference>
<dbReference type="Pfam" id="PF01250">
    <property type="entry name" value="Ribosomal_S6"/>
    <property type="match status" value="1"/>
</dbReference>
<dbReference type="AlphaFoldDB" id="A0A6S7I7S6"/>
<dbReference type="InterPro" id="IPR035980">
    <property type="entry name" value="Ribosomal_bS6_sf"/>
</dbReference>
<evidence type="ECO:0000256" key="3">
    <source>
        <dbReference type="ARBA" id="ARBA00035365"/>
    </source>
</evidence>
<gene>
    <name evidence="4" type="ORF">PACLA_8A003773</name>
</gene>
<dbReference type="GO" id="GO:0005763">
    <property type="term" value="C:mitochondrial small ribosomal subunit"/>
    <property type="evidence" value="ECO:0007669"/>
    <property type="project" value="TreeGrafter"/>
</dbReference>
<dbReference type="HAMAP" id="MF_00360">
    <property type="entry name" value="Ribosomal_bS6"/>
    <property type="match status" value="1"/>
</dbReference>
<dbReference type="InterPro" id="IPR020814">
    <property type="entry name" value="Ribosomal_S6_plastid/chlpt"/>
</dbReference>
<dbReference type="GO" id="GO:0006412">
    <property type="term" value="P:translation"/>
    <property type="evidence" value="ECO:0007669"/>
    <property type="project" value="InterPro"/>
</dbReference>
<dbReference type="GO" id="GO:0070181">
    <property type="term" value="F:small ribosomal subunit rRNA binding"/>
    <property type="evidence" value="ECO:0007669"/>
    <property type="project" value="TreeGrafter"/>
</dbReference>
<comment type="similarity">
    <text evidence="1">Belongs to the bacterial ribosomal protein bS6 family.</text>
</comment>
<sequence>MPRYELSLITRTLNNEGLADVLRRVATLVMEKGGVVRKMENLGQQELPYRMRAHNEWHTYGRYFLFDMDIGPTQLPSFEKELKLDTDLIRPRLVKERPKKKVDEVLHCWTSYKKDSS</sequence>
<dbReference type="OrthoDB" id="268530at2759"/>
<organism evidence="4 5">
    <name type="scientific">Paramuricea clavata</name>
    <name type="common">Red gorgonian</name>
    <name type="synonym">Violescent sea-whip</name>
    <dbReference type="NCBI Taxonomy" id="317549"/>
    <lineage>
        <taxon>Eukaryota</taxon>
        <taxon>Metazoa</taxon>
        <taxon>Cnidaria</taxon>
        <taxon>Anthozoa</taxon>
        <taxon>Octocorallia</taxon>
        <taxon>Malacalcyonacea</taxon>
        <taxon>Plexauridae</taxon>
        <taxon>Paramuricea</taxon>
    </lineage>
</organism>
<keyword evidence="5" id="KW-1185">Reference proteome</keyword>
<evidence type="ECO:0000256" key="2">
    <source>
        <dbReference type="ARBA" id="ARBA00035170"/>
    </source>
</evidence>
<evidence type="ECO:0000313" key="5">
    <source>
        <dbReference type="Proteomes" id="UP001152795"/>
    </source>
</evidence>
<name>A0A6S7I7S6_PARCT</name>
<dbReference type="Gene3D" id="3.30.70.60">
    <property type="match status" value="1"/>
</dbReference>
<evidence type="ECO:0000256" key="1">
    <source>
        <dbReference type="ARBA" id="ARBA00009512"/>
    </source>
</evidence>
<dbReference type="InterPro" id="IPR000529">
    <property type="entry name" value="Ribosomal_bS6"/>
</dbReference>
<dbReference type="EMBL" id="CACRXK020008013">
    <property type="protein sequence ID" value="CAB4013766.1"/>
    <property type="molecule type" value="Genomic_DNA"/>
</dbReference>
<dbReference type="InterPro" id="IPR014717">
    <property type="entry name" value="Transl_elong_EF1B/ribsomal_bS6"/>
</dbReference>
<dbReference type="CDD" id="cd15465">
    <property type="entry name" value="bS6_mito"/>
    <property type="match status" value="1"/>
</dbReference>
<dbReference type="PANTHER" id="PTHR21011:SF1">
    <property type="entry name" value="SMALL RIBOSOMAL SUBUNIT PROTEIN BS6M"/>
    <property type="match status" value="1"/>
</dbReference>
<reference evidence="4" key="1">
    <citation type="submission" date="2020-04" db="EMBL/GenBank/DDBJ databases">
        <authorList>
            <person name="Alioto T."/>
            <person name="Alioto T."/>
            <person name="Gomez Garrido J."/>
        </authorList>
    </citation>
    <scope>NUCLEOTIDE SEQUENCE</scope>
    <source>
        <strain evidence="4">A484AB</strain>
    </source>
</reference>
<dbReference type="Proteomes" id="UP001152795">
    <property type="component" value="Unassembled WGS sequence"/>
</dbReference>